<dbReference type="PROSITE" id="PS50932">
    <property type="entry name" value="HTH_LACI_2"/>
    <property type="match status" value="1"/>
</dbReference>
<dbReference type="Gene3D" id="1.10.260.40">
    <property type="entry name" value="lambda repressor-like DNA-binding domains"/>
    <property type="match status" value="1"/>
</dbReference>
<feature type="domain" description="HTH lacI-type" evidence="4">
    <location>
        <begin position="5"/>
        <end position="62"/>
    </location>
</feature>
<dbReference type="SMART" id="SM00354">
    <property type="entry name" value="HTH_LACI"/>
    <property type="match status" value="1"/>
</dbReference>
<dbReference type="InterPro" id="IPR046335">
    <property type="entry name" value="LacI/GalR-like_sensor"/>
</dbReference>
<evidence type="ECO:0000259" key="4">
    <source>
        <dbReference type="PROSITE" id="PS50932"/>
    </source>
</evidence>
<dbReference type="RefSeq" id="WP_157306224.1">
    <property type="nucleotide sequence ID" value="NZ_WRXN01000004.1"/>
</dbReference>
<keyword evidence="3" id="KW-0804">Transcription</keyword>
<dbReference type="SUPFAM" id="SSF53822">
    <property type="entry name" value="Periplasmic binding protein-like I"/>
    <property type="match status" value="1"/>
</dbReference>
<sequence length="344" mass="38728">MKKKLSIKDIAEQLNVSKTTVSFVLNGKASENGVSQAMQRKVLSYIEKVGYRPNKMAQGLRTGKSKTIGMMVEDISDTFFSTIARKFEEILTTKGYKIIYGSTENNTDVTKELIRVFRNHQVDGYIIAPPPGIEEDIKALIEDGVPVIIFDRPLTELDVDSVLVDNYRGAYKATQHLLANGYKNIVMVTLLSEQTQMRERERGYRQCVEEAGGKPAILKIRYHEKKEKAIADIEQYLKNNRKTDAVFFATNYLAENGLEAIANCKLAIADRIGVVVFDDSNWFRLFKPSITAISQPIEAICTEVTNLLMERLEQKKEIAPKAIVLPTNMIIRNSSVPVKKAGRT</sequence>
<dbReference type="Gene3D" id="3.40.50.2300">
    <property type="match status" value="2"/>
</dbReference>
<dbReference type="Pfam" id="PF13377">
    <property type="entry name" value="Peripla_BP_3"/>
    <property type="match status" value="1"/>
</dbReference>
<dbReference type="SUPFAM" id="SSF47413">
    <property type="entry name" value="lambda repressor-like DNA-binding domains"/>
    <property type="match status" value="1"/>
</dbReference>
<evidence type="ECO:0000313" key="7">
    <source>
        <dbReference type="Proteomes" id="UP000461730"/>
    </source>
</evidence>
<dbReference type="PROSITE" id="PS50943">
    <property type="entry name" value="HTH_CROC1"/>
    <property type="match status" value="1"/>
</dbReference>
<dbReference type="CDD" id="cd19977">
    <property type="entry name" value="PBP1_EndR-like"/>
    <property type="match status" value="1"/>
</dbReference>
<dbReference type="PANTHER" id="PTHR30146">
    <property type="entry name" value="LACI-RELATED TRANSCRIPTIONAL REPRESSOR"/>
    <property type="match status" value="1"/>
</dbReference>
<keyword evidence="2" id="KW-0238">DNA-binding</keyword>
<dbReference type="Proteomes" id="UP000461730">
    <property type="component" value="Unassembled WGS sequence"/>
</dbReference>
<comment type="caution">
    <text evidence="6">The sequence shown here is derived from an EMBL/GenBank/DDBJ whole genome shotgun (WGS) entry which is preliminary data.</text>
</comment>
<proteinExistence type="predicted"/>
<dbReference type="InterPro" id="IPR010982">
    <property type="entry name" value="Lambda_DNA-bd_dom_sf"/>
</dbReference>
<evidence type="ECO:0000313" key="6">
    <source>
        <dbReference type="EMBL" id="MVT08800.1"/>
    </source>
</evidence>
<evidence type="ECO:0000256" key="1">
    <source>
        <dbReference type="ARBA" id="ARBA00023015"/>
    </source>
</evidence>
<evidence type="ECO:0000256" key="3">
    <source>
        <dbReference type="ARBA" id="ARBA00023163"/>
    </source>
</evidence>
<evidence type="ECO:0000259" key="5">
    <source>
        <dbReference type="PROSITE" id="PS50943"/>
    </source>
</evidence>
<organism evidence="6 7">
    <name type="scientific">Chitinophaga tropicalis</name>
    <dbReference type="NCBI Taxonomy" id="2683588"/>
    <lineage>
        <taxon>Bacteria</taxon>
        <taxon>Pseudomonadati</taxon>
        <taxon>Bacteroidota</taxon>
        <taxon>Chitinophagia</taxon>
        <taxon>Chitinophagales</taxon>
        <taxon>Chitinophagaceae</taxon>
        <taxon>Chitinophaga</taxon>
    </lineage>
</organism>
<dbReference type="GO" id="GO:0003700">
    <property type="term" value="F:DNA-binding transcription factor activity"/>
    <property type="evidence" value="ECO:0007669"/>
    <property type="project" value="TreeGrafter"/>
</dbReference>
<dbReference type="AlphaFoldDB" id="A0A7K1U3B0"/>
<dbReference type="InterPro" id="IPR028082">
    <property type="entry name" value="Peripla_BP_I"/>
</dbReference>
<dbReference type="Pfam" id="PF00356">
    <property type="entry name" value="LacI"/>
    <property type="match status" value="1"/>
</dbReference>
<keyword evidence="1" id="KW-0805">Transcription regulation</keyword>
<dbReference type="CDD" id="cd01392">
    <property type="entry name" value="HTH_LacI"/>
    <property type="match status" value="1"/>
</dbReference>
<dbReference type="PANTHER" id="PTHR30146:SF109">
    <property type="entry name" value="HTH-TYPE TRANSCRIPTIONAL REGULATOR GALS"/>
    <property type="match status" value="1"/>
</dbReference>
<gene>
    <name evidence="6" type="ORF">GO493_11050</name>
</gene>
<dbReference type="EMBL" id="WRXN01000004">
    <property type="protein sequence ID" value="MVT08800.1"/>
    <property type="molecule type" value="Genomic_DNA"/>
</dbReference>
<name>A0A7K1U3B0_9BACT</name>
<dbReference type="InterPro" id="IPR000843">
    <property type="entry name" value="HTH_LacI"/>
</dbReference>
<keyword evidence="7" id="KW-1185">Reference proteome</keyword>
<protein>
    <submittedName>
        <fullName evidence="6">Substrate-binding domain-containing protein</fullName>
    </submittedName>
</protein>
<dbReference type="InterPro" id="IPR001387">
    <property type="entry name" value="Cro/C1-type_HTH"/>
</dbReference>
<dbReference type="GO" id="GO:0000976">
    <property type="term" value="F:transcription cis-regulatory region binding"/>
    <property type="evidence" value="ECO:0007669"/>
    <property type="project" value="TreeGrafter"/>
</dbReference>
<feature type="domain" description="HTH cro/C1-type" evidence="5">
    <location>
        <begin position="2"/>
        <end position="30"/>
    </location>
</feature>
<evidence type="ECO:0000256" key="2">
    <source>
        <dbReference type="ARBA" id="ARBA00023125"/>
    </source>
</evidence>
<reference evidence="6 7" key="1">
    <citation type="submission" date="2019-12" db="EMBL/GenBank/DDBJ databases">
        <title>Chitinophaga sp. strain ysch24 (GDMCC 1.1355), whole genome shotgun sequence.</title>
        <authorList>
            <person name="Zhang X."/>
        </authorList>
    </citation>
    <scope>NUCLEOTIDE SEQUENCE [LARGE SCALE GENOMIC DNA]</scope>
    <source>
        <strain evidence="7">ysch24</strain>
    </source>
</reference>
<accession>A0A7K1U3B0</accession>